<dbReference type="FunFam" id="3.90.70.130:FF:000002">
    <property type="entry name" value="Zinc finger containing ubiquitin peptidase 1"/>
    <property type="match status" value="1"/>
</dbReference>
<evidence type="ECO:0000256" key="6">
    <source>
        <dbReference type="ARBA" id="ARBA00012759"/>
    </source>
</evidence>
<evidence type="ECO:0000256" key="9">
    <source>
        <dbReference type="ARBA" id="ARBA00022723"/>
    </source>
</evidence>
<dbReference type="Gene3D" id="3.90.70.130">
    <property type="match status" value="1"/>
</dbReference>
<comment type="function">
    <text evidence="18">Deubiquitinase with endodeubiquitinase activity that specifically interacts with and cleaves 'Lys-63'-linked long polyubiquitin chains. Shows only weak activity against 'Lys-11' and 'Lys-48'-linked chains. Plays an important role in genome stability pathways, functioning to prevent spontaneous DNA damage and also promote cellular survival in response to exogenous DNA damage. Modulates the ubiquitination status of replication protein A (RPA) complex proteins in response to replication stress.</text>
</comment>
<evidence type="ECO:0000313" key="22">
    <source>
        <dbReference type="Proteomes" id="UP001209878"/>
    </source>
</evidence>
<evidence type="ECO:0000256" key="3">
    <source>
        <dbReference type="ARBA" id="ARBA00004496"/>
    </source>
</evidence>
<feature type="region of interest" description="Disordered" evidence="19">
    <location>
        <begin position="174"/>
        <end position="200"/>
    </location>
</feature>
<evidence type="ECO:0000256" key="18">
    <source>
        <dbReference type="ARBA" id="ARBA00045669"/>
    </source>
</evidence>
<dbReference type="EC" id="3.4.19.12" evidence="6"/>
<keyword evidence="22" id="KW-1185">Reference proteome</keyword>
<dbReference type="Proteomes" id="UP001209878">
    <property type="component" value="Unassembled WGS sequence"/>
</dbReference>
<dbReference type="InterPro" id="IPR013087">
    <property type="entry name" value="Znf_C2H2_type"/>
</dbReference>
<keyword evidence="12" id="KW-0378">Hydrolase</keyword>
<accession>A0AAD9UK38</accession>
<keyword evidence="14" id="KW-0007">Acetylation</keyword>
<sequence>MSFPVLLNMYNECFVLQRDKPMADTSPGAKVSGHYTCDLCGQDGLTDEDMRTHILIEHVEGEISCPFCDLAGTTAEEMNIHVNCEHLNFRSPSKESNGSMVPYSSVTESPCSSDNGPPSPPIMGRPNVMILSKAGSKTTDDVSSSDGTSFSKLSGQQSLKRARLRLDIASSHSTGSLVRVDSQESDEKKHKPRTTELTPSDDTVTNHFVCPMCDWCATSSDEITRHVNVKHLDVLSPQKTLGVDDQNNLIVGPSTSSASSGATYMCPICGLTKSDSRMLERHVNLQHRDILSPGDISDVDGNVVSPLCGCPVCGMEFSDSDSLAVHVDGHFSADQTPTDPQDCQLAQELDRRERAALQLQEERAFQKLQEQYGMKGNDNYKKQSERHLERAVSSGQLSITDYYVKKHAAKSSVDDGHSCTKGIIQKLKAYYKSCPEVVNHWLCSATDHCAASYGDKGWGCGYRNLQMILSCLATSATYEPVIFNGRTLIPSIPKIQQLIEAAWQKGFDLQGCEQLGGKVTNSTKWIGATDIVATLSSLKIQCRLIDFHAPTSVDGTHPRLFEWVRDYFRANTTSFKPPLYLQHQGHSRTIIGVEELQSGSLQLLLFDPSSSRKHMQQFVHGINANLMKSIRRSLHSMRAKQYQIVAVTGILSDPDYERQYRQKPMLGILSGVYGRGILSKFEVGLFVGVCFAGRLMI</sequence>
<keyword evidence="15" id="KW-0539">Nucleus</keyword>
<dbReference type="GO" id="GO:0005737">
    <property type="term" value="C:cytoplasm"/>
    <property type="evidence" value="ECO:0007669"/>
    <property type="project" value="UniProtKB-SubCell"/>
</dbReference>
<evidence type="ECO:0000256" key="7">
    <source>
        <dbReference type="ARBA" id="ARBA00021993"/>
    </source>
</evidence>
<dbReference type="PROSITE" id="PS00028">
    <property type="entry name" value="ZINC_FINGER_C2H2_1"/>
    <property type="match status" value="1"/>
</dbReference>
<evidence type="ECO:0000256" key="10">
    <source>
        <dbReference type="ARBA" id="ARBA00022737"/>
    </source>
</evidence>
<comment type="caution">
    <text evidence="21">The sequence shown here is derived from an EMBL/GenBank/DDBJ whole genome shotgun (WGS) entry which is preliminary data.</text>
</comment>
<evidence type="ECO:0000256" key="12">
    <source>
        <dbReference type="ARBA" id="ARBA00022801"/>
    </source>
</evidence>
<evidence type="ECO:0000256" key="13">
    <source>
        <dbReference type="ARBA" id="ARBA00022833"/>
    </source>
</evidence>
<evidence type="ECO:0000256" key="15">
    <source>
        <dbReference type="ARBA" id="ARBA00023242"/>
    </source>
</evidence>
<dbReference type="EMBL" id="JAODUO010000029">
    <property type="protein sequence ID" value="KAK2192474.1"/>
    <property type="molecule type" value="Genomic_DNA"/>
</dbReference>
<evidence type="ECO:0000259" key="20">
    <source>
        <dbReference type="PROSITE" id="PS00028"/>
    </source>
</evidence>
<comment type="subunit">
    <text evidence="5">Interacts with RPA1 and RPA2.</text>
</comment>
<dbReference type="PANTHER" id="PTHR24403">
    <property type="entry name" value="ZINC FINGER PROTEIN"/>
    <property type="match status" value="1"/>
</dbReference>
<dbReference type="InterPro" id="IPR012462">
    <property type="entry name" value="UFSP1/2_DUB_cat"/>
</dbReference>
<keyword evidence="10" id="KW-0677">Repeat</keyword>
<reference evidence="21" key="1">
    <citation type="journal article" date="2023" name="Mol. Biol. Evol.">
        <title>Third-Generation Sequencing Reveals the Adaptive Role of the Epigenome in Three Deep-Sea Polychaetes.</title>
        <authorList>
            <person name="Perez M."/>
            <person name="Aroh O."/>
            <person name="Sun Y."/>
            <person name="Lan Y."/>
            <person name="Juniper S.K."/>
            <person name="Young C.R."/>
            <person name="Angers B."/>
            <person name="Qian P.Y."/>
        </authorList>
    </citation>
    <scope>NUCLEOTIDE SEQUENCE</scope>
    <source>
        <strain evidence="21">R07B-5</strain>
    </source>
</reference>
<evidence type="ECO:0000256" key="2">
    <source>
        <dbReference type="ARBA" id="ARBA00004123"/>
    </source>
</evidence>
<evidence type="ECO:0000256" key="17">
    <source>
        <dbReference type="ARBA" id="ARBA00031481"/>
    </source>
</evidence>
<evidence type="ECO:0000256" key="14">
    <source>
        <dbReference type="ARBA" id="ARBA00022990"/>
    </source>
</evidence>
<protein>
    <recommendedName>
        <fullName evidence="7">Zinc finger-containing ubiquitin peptidase 1</fullName>
        <ecNumber evidence="6">3.4.19.12</ecNumber>
    </recommendedName>
    <alternativeName>
        <fullName evidence="17">Lys-63-specific deubiquitinase ZUFSP</fullName>
    </alternativeName>
    <alternativeName>
        <fullName evidence="16">Zinc finger with UFM1-specific peptidase domain protein</fullName>
    </alternativeName>
</protein>
<evidence type="ECO:0000256" key="19">
    <source>
        <dbReference type="SAM" id="MobiDB-lite"/>
    </source>
</evidence>
<evidence type="ECO:0000256" key="8">
    <source>
        <dbReference type="ARBA" id="ARBA00022490"/>
    </source>
</evidence>
<feature type="compositionally biased region" description="Polar residues" evidence="19">
    <location>
        <begin position="93"/>
        <end position="116"/>
    </location>
</feature>
<keyword evidence="9" id="KW-0479">Metal-binding</keyword>
<dbReference type="InterPro" id="IPR050688">
    <property type="entry name" value="Zinc_finger/UBP_domain"/>
</dbReference>
<comment type="similarity">
    <text evidence="4">Belongs to the peptidase C78 family. ZUFSP subfamily.</text>
</comment>
<dbReference type="AlphaFoldDB" id="A0AAD9UK38"/>
<proteinExistence type="inferred from homology"/>
<evidence type="ECO:0000256" key="5">
    <source>
        <dbReference type="ARBA" id="ARBA00011274"/>
    </source>
</evidence>
<evidence type="ECO:0000256" key="11">
    <source>
        <dbReference type="ARBA" id="ARBA00022771"/>
    </source>
</evidence>
<dbReference type="GO" id="GO:0008270">
    <property type="term" value="F:zinc ion binding"/>
    <property type="evidence" value="ECO:0007669"/>
    <property type="project" value="UniProtKB-KW"/>
</dbReference>
<feature type="region of interest" description="Disordered" evidence="19">
    <location>
        <begin position="93"/>
        <end position="156"/>
    </location>
</feature>
<evidence type="ECO:0000256" key="16">
    <source>
        <dbReference type="ARBA" id="ARBA00029662"/>
    </source>
</evidence>
<keyword evidence="8" id="KW-0963">Cytoplasm</keyword>
<evidence type="ECO:0000313" key="21">
    <source>
        <dbReference type="EMBL" id="KAK2192474.1"/>
    </source>
</evidence>
<keyword evidence="11" id="KW-0863">Zinc-finger</keyword>
<keyword evidence="13" id="KW-0862">Zinc</keyword>
<name>A0AAD9UK38_RIDPI</name>
<feature type="compositionally biased region" description="Low complexity" evidence="19">
    <location>
        <begin position="141"/>
        <end position="151"/>
    </location>
</feature>
<evidence type="ECO:0000256" key="4">
    <source>
        <dbReference type="ARBA" id="ARBA00010469"/>
    </source>
</evidence>
<feature type="domain" description="C2H2-type" evidence="20">
    <location>
        <begin position="308"/>
        <end position="330"/>
    </location>
</feature>
<dbReference type="Gene3D" id="3.30.160.60">
    <property type="entry name" value="Classic Zinc Finger"/>
    <property type="match status" value="2"/>
</dbReference>
<dbReference type="PANTHER" id="PTHR24403:SF82">
    <property type="entry name" value="ZINC FINGER-CONTAINING UBIQUITIN PEPTIDASE 1"/>
    <property type="match status" value="1"/>
</dbReference>
<dbReference type="SMART" id="SM00355">
    <property type="entry name" value="ZnF_C2H2"/>
    <property type="match status" value="5"/>
</dbReference>
<evidence type="ECO:0000256" key="1">
    <source>
        <dbReference type="ARBA" id="ARBA00000707"/>
    </source>
</evidence>
<organism evidence="21 22">
    <name type="scientific">Ridgeia piscesae</name>
    <name type="common">Tubeworm</name>
    <dbReference type="NCBI Taxonomy" id="27915"/>
    <lineage>
        <taxon>Eukaryota</taxon>
        <taxon>Metazoa</taxon>
        <taxon>Spiralia</taxon>
        <taxon>Lophotrochozoa</taxon>
        <taxon>Annelida</taxon>
        <taxon>Polychaeta</taxon>
        <taxon>Sedentaria</taxon>
        <taxon>Canalipalpata</taxon>
        <taxon>Sabellida</taxon>
        <taxon>Siboglinidae</taxon>
        <taxon>Ridgeia</taxon>
    </lineage>
</organism>
<dbReference type="GO" id="GO:0005634">
    <property type="term" value="C:nucleus"/>
    <property type="evidence" value="ECO:0007669"/>
    <property type="project" value="UniProtKB-SubCell"/>
</dbReference>
<dbReference type="Pfam" id="PF07910">
    <property type="entry name" value="Peptidase_C78"/>
    <property type="match status" value="1"/>
</dbReference>
<comment type="subcellular location">
    <subcellularLocation>
        <location evidence="3">Cytoplasm</location>
    </subcellularLocation>
    <subcellularLocation>
        <location evidence="2">Nucleus</location>
    </subcellularLocation>
</comment>
<gene>
    <name evidence="21" type="ORF">NP493_29g01000</name>
</gene>
<dbReference type="GO" id="GO:0004843">
    <property type="term" value="F:cysteine-type deubiquitinase activity"/>
    <property type="evidence" value="ECO:0007669"/>
    <property type="project" value="UniProtKB-EC"/>
</dbReference>
<comment type="catalytic activity">
    <reaction evidence="1">
        <text>Thiol-dependent hydrolysis of ester, thioester, amide, peptide and isopeptide bonds formed by the C-terminal Gly of ubiquitin (a 76-residue protein attached to proteins as an intracellular targeting signal).</text>
        <dbReference type="EC" id="3.4.19.12"/>
    </reaction>
</comment>